<dbReference type="Proteomes" id="UP001597116">
    <property type="component" value="Unassembled WGS sequence"/>
</dbReference>
<reference evidence="5" key="1">
    <citation type="journal article" date="2019" name="Int. J. Syst. Evol. Microbiol.">
        <title>The Global Catalogue of Microorganisms (GCM) 10K type strain sequencing project: providing services to taxonomists for standard genome sequencing and annotation.</title>
        <authorList>
            <consortium name="The Broad Institute Genomics Platform"/>
            <consortium name="The Broad Institute Genome Sequencing Center for Infectious Disease"/>
            <person name="Wu L."/>
            <person name="Ma J."/>
        </authorList>
    </citation>
    <scope>NUCLEOTIDE SEQUENCE [LARGE SCALE GENOMIC DNA]</scope>
    <source>
        <strain evidence="5">CCUG 55608</strain>
    </source>
</reference>
<dbReference type="Pfam" id="PF04098">
    <property type="entry name" value="Rad52_Rad22"/>
    <property type="match status" value="1"/>
</dbReference>
<keyword evidence="5" id="KW-1185">Reference proteome</keyword>
<evidence type="ECO:0000256" key="3">
    <source>
        <dbReference type="ARBA" id="ARBA00023204"/>
    </source>
</evidence>
<comment type="caution">
    <text evidence="4">The sequence shown here is derived from an EMBL/GenBank/DDBJ whole genome shotgun (WGS) entry which is preliminary data.</text>
</comment>
<evidence type="ECO:0000313" key="5">
    <source>
        <dbReference type="Proteomes" id="UP001597116"/>
    </source>
</evidence>
<dbReference type="InterPro" id="IPR041247">
    <property type="entry name" value="Rad52_fam"/>
</dbReference>
<proteinExistence type="inferred from homology"/>
<evidence type="ECO:0000256" key="1">
    <source>
        <dbReference type="ARBA" id="ARBA00006638"/>
    </source>
</evidence>
<organism evidence="4 5">
    <name type="scientific">Larkinella insperata</name>
    <dbReference type="NCBI Taxonomy" id="332158"/>
    <lineage>
        <taxon>Bacteria</taxon>
        <taxon>Pseudomonadati</taxon>
        <taxon>Bacteroidota</taxon>
        <taxon>Cytophagia</taxon>
        <taxon>Cytophagales</taxon>
        <taxon>Spirosomataceae</taxon>
        <taxon>Larkinella</taxon>
    </lineage>
</organism>
<comment type="similarity">
    <text evidence="1">Belongs to the RAD52 family.</text>
</comment>
<sequence>MERFDEQFGWDKWQNDILELKDGFICTITVTLNNGDRISKTDGASRTAIEPVKGGISDAMKRAAVHFGLGRGLYNYPKVFIECEGKYIPDWGQRLLDALVDSVNSGKPQRDVVILKEEHVRQLQRPATGGRAQ</sequence>
<keyword evidence="3" id="KW-0234">DNA repair</keyword>
<dbReference type="EMBL" id="JBHTLP010000011">
    <property type="protein sequence ID" value="MFD1143451.1"/>
    <property type="molecule type" value="Genomic_DNA"/>
</dbReference>
<gene>
    <name evidence="4" type="ORF">ACFQ4C_20160</name>
</gene>
<accession>A0ABW3QGA8</accession>
<evidence type="ECO:0000313" key="4">
    <source>
        <dbReference type="EMBL" id="MFD1143451.1"/>
    </source>
</evidence>
<keyword evidence="2" id="KW-0227">DNA damage</keyword>
<dbReference type="RefSeq" id="WP_310586602.1">
    <property type="nucleotide sequence ID" value="NZ_CP110973.1"/>
</dbReference>
<evidence type="ECO:0000256" key="2">
    <source>
        <dbReference type="ARBA" id="ARBA00022763"/>
    </source>
</evidence>
<name>A0ABW3QGA8_9BACT</name>
<protein>
    <submittedName>
        <fullName evidence="4">Rad52/Rad22 family DNA repair protein</fullName>
    </submittedName>
</protein>